<dbReference type="EMBL" id="JAUHHV010000001">
    <property type="protein sequence ID" value="KAK1437485.1"/>
    <property type="molecule type" value="Genomic_DNA"/>
</dbReference>
<sequence length="318" mass="35642">MRKKIGGIPWGKLDGERIFFQFPYKFIHHLNSSSHQKTSLTFNLYIFPTKMLLRSSSNPALNSWFQQQNTILLSSPEPDFIHKNFKSTTVSLHNINSPTSSNDSPKKLSRASSESDLINLSVSKRRNSLSNASSLLSSMSVEEDVEAEEVESRGLLFSSSGLDVVDGNGSGGRIYGGGDGGFDHESDETEVYYKNMIEMNPKNALFLVNYAKYLKEVRGDVMKAEEYCSRAILVEPNDATALSMYADLIWETQKDALRARSYFDRAVKASPDDCYVMASYARFLWDADEDEEDVEEPCLLHEGSQQFKAAPMVAASWG</sequence>
<evidence type="ECO:0000313" key="1">
    <source>
        <dbReference type="EMBL" id="KAK1437485.1"/>
    </source>
</evidence>
<dbReference type="Proteomes" id="UP001229421">
    <property type="component" value="Unassembled WGS sequence"/>
</dbReference>
<dbReference type="InterPro" id="IPR011990">
    <property type="entry name" value="TPR-like_helical_dom_sf"/>
</dbReference>
<dbReference type="Gene3D" id="1.25.40.10">
    <property type="entry name" value="Tetratricopeptide repeat domain"/>
    <property type="match status" value="1"/>
</dbReference>
<accession>A0AAD8LH82</accession>
<dbReference type="PANTHER" id="PTHR26312">
    <property type="entry name" value="TETRATRICOPEPTIDE REPEAT PROTEIN 5"/>
    <property type="match status" value="1"/>
</dbReference>
<reference evidence="1" key="1">
    <citation type="journal article" date="2023" name="bioRxiv">
        <title>Improved chromosome-level genome assembly for marigold (Tagetes erecta).</title>
        <authorList>
            <person name="Jiang F."/>
            <person name="Yuan L."/>
            <person name="Wang S."/>
            <person name="Wang H."/>
            <person name="Xu D."/>
            <person name="Wang A."/>
            <person name="Fan W."/>
        </authorList>
    </citation>
    <scope>NUCLEOTIDE SEQUENCE</scope>
    <source>
        <strain evidence="1">WSJ</strain>
        <tissue evidence="1">Leaf</tissue>
    </source>
</reference>
<proteinExistence type="predicted"/>
<name>A0AAD8LH82_TARER</name>
<dbReference type="AlphaFoldDB" id="A0AAD8LH82"/>
<evidence type="ECO:0000313" key="2">
    <source>
        <dbReference type="Proteomes" id="UP001229421"/>
    </source>
</evidence>
<dbReference type="SUPFAM" id="SSF48452">
    <property type="entry name" value="TPR-like"/>
    <property type="match status" value="1"/>
</dbReference>
<keyword evidence="2" id="KW-1185">Reference proteome</keyword>
<gene>
    <name evidence="1" type="ORF">QVD17_03276</name>
</gene>
<organism evidence="1 2">
    <name type="scientific">Tagetes erecta</name>
    <name type="common">African marigold</name>
    <dbReference type="NCBI Taxonomy" id="13708"/>
    <lineage>
        <taxon>Eukaryota</taxon>
        <taxon>Viridiplantae</taxon>
        <taxon>Streptophyta</taxon>
        <taxon>Embryophyta</taxon>
        <taxon>Tracheophyta</taxon>
        <taxon>Spermatophyta</taxon>
        <taxon>Magnoliopsida</taxon>
        <taxon>eudicotyledons</taxon>
        <taxon>Gunneridae</taxon>
        <taxon>Pentapetalae</taxon>
        <taxon>asterids</taxon>
        <taxon>campanulids</taxon>
        <taxon>Asterales</taxon>
        <taxon>Asteraceae</taxon>
        <taxon>Asteroideae</taxon>
        <taxon>Heliantheae alliance</taxon>
        <taxon>Tageteae</taxon>
        <taxon>Tagetes</taxon>
    </lineage>
</organism>
<protein>
    <submittedName>
        <fullName evidence="1">Uncharacterized protein</fullName>
    </submittedName>
</protein>
<dbReference type="PANTHER" id="PTHR26312:SF168">
    <property type="entry name" value="OS06G0606700 PROTEIN"/>
    <property type="match status" value="1"/>
</dbReference>
<comment type="caution">
    <text evidence="1">The sequence shown here is derived from an EMBL/GenBank/DDBJ whole genome shotgun (WGS) entry which is preliminary data.</text>
</comment>